<gene>
    <name evidence="2" type="ORF">PXEA_LOCUS25970</name>
</gene>
<keyword evidence="3" id="KW-1185">Reference proteome</keyword>
<organism evidence="2 3">
    <name type="scientific">Protopolystoma xenopodis</name>
    <dbReference type="NCBI Taxonomy" id="117903"/>
    <lineage>
        <taxon>Eukaryota</taxon>
        <taxon>Metazoa</taxon>
        <taxon>Spiralia</taxon>
        <taxon>Lophotrochozoa</taxon>
        <taxon>Platyhelminthes</taxon>
        <taxon>Monogenea</taxon>
        <taxon>Polyopisthocotylea</taxon>
        <taxon>Polystomatidea</taxon>
        <taxon>Polystomatidae</taxon>
        <taxon>Protopolystoma</taxon>
    </lineage>
</organism>
<proteinExistence type="predicted"/>
<dbReference type="Proteomes" id="UP000784294">
    <property type="component" value="Unassembled WGS sequence"/>
</dbReference>
<accession>A0A448XAU2</accession>
<feature type="region of interest" description="Disordered" evidence="1">
    <location>
        <begin position="50"/>
        <end position="85"/>
    </location>
</feature>
<dbReference type="EMBL" id="CAAALY010244298">
    <property type="protein sequence ID" value="VEL32530.1"/>
    <property type="molecule type" value="Genomic_DNA"/>
</dbReference>
<evidence type="ECO:0000313" key="3">
    <source>
        <dbReference type="Proteomes" id="UP000784294"/>
    </source>
</evidence>
<evidence type="ECO:0000313" key="2">
    <source>
        <dbReference type="EMBL" id="VEL32530.1"/>
    </source>
</evidence>
<evidence type="ECO:0000256" key="1">
    <source>
        <dbReference type="SAM" id="MobiDB-lite"/>
    </source>
</evidence>
<protein>
    <submittedName>
        <fullName evidence="2">Uncharacterized protein</fullName>
    </submittedName>
</protein>
<name>A0A448XAU2_9PLAT</name>
<sequence>MSRESTGNQPLWWSRHLEVCSSAWSLSCAMVDEQSSKRYQCDVSAARRGLLPDARRRTEDGGDSNKPTTKQHGSSPISWQTGTRGRLLCPARQPDALRGQGQGQTACNGILGSIYWRERQLSEQR</sequence>
<feature type="compositionally biased region" description="Polar residues" evidence="1">
    <location>
        <begin position="65"/>
        <end position="83"/>
    </location>
</feature>
<dbReference type="AlphaFoldDB" id="A0A448XAU2"/>
<comment type="caution">
    <text evidence="2">The sequence shown here is derived from an EMBL/GenBank/DDBJ whole genome shotgun (WGS) entry which is preliminary data.</text>
</comment>
<reference evidence="2" key="1">
    <citation type="submission" date="2018-11" db="EMBL/GenBank/DDBJ databases">
        <authorList>
            <consortium name="Pathogen Informatics"/>
        </authorList>
    </citation>
    <scope>NUCLEOTIDE SEQUENCE</scope>
</reference>